<protein>
    <submittedName>
        <fullName evidence="1">Uncharacterized protein</fullName>
    </submittedName>
</protein>
<name>E6LJD8_9FIRM</name>
<reference evidence="1 2" key="1">
    <citation type="submission" date="2010-12" db="EMBL/GenBank/DDBJ databases">
        <authorList>
            <person name="Muzny D."/>
            <person name="Qin X."/>
            <person name="Deng J."/>
            <person name="Jiang H."/>
            <person name="Liu Y."/>
            <person name="Qu J."/>
            <person name="Song X.-Z."/>
            <person name="Zhang L."/>
            <person name="Thornton R."/>
            <person name="Coyle M."/>
            <person name="Francisco L."/>
            <person name="Jackson L."/>
            <person name="Javaid M."/>
            <person name="Korchina V."/>
            <person name="Kovar C."/>
            <person name="Mata R."/>
            <person name="Mathew T."/>
            <person name="Ngo R."/>
            <person name="Nguyen L."/>
            <person name="Nguyen N."/>
            <person name="Okwuonu G."/>
            <person name="Ongeri F."/>
            <person name="Pham C."/>
            <person name="Simmons D."/>
            <person name="Wilczek-Boney K."/>
            <person name="Hale W."/>
            <person name="Jakkamsetti A."/>
            <person name="Pham P."/>
            <person name="Ruth R."/>
            <person name="San Lucas F."/>
            <person name="Warren J."/>
            <person name="Zhang J."/>
            <person name="Zhao Z."/>
            <person name="Zhou C."/>
            <person name="Zhu D."/>
            <person name="Lee S."/>
            <person name="Bess C."/>
            <person name="Blankenburg K."/>
            <person name="Forbes L."/>
            <person name="Fu Q."/>
            <person name="Gubbala S."/>
            <person name="Hirani K."/>
            <person name="Jayaseelan J.C."/>
            <person name="Lara F."/>
            <person name="Munidasa M."/>
            <person name="Palculict T."/>
            <person name="Patil S."/>
            <person name="Pu L.-L."/>
            <person name="Saada N."/>
            <person name="Tang L."/>
            <person name="Weissenberger G."/>
            <person name="Zhu Y."/>
            <person name="Hemphill L."/>
            <person name="Shang Y."/>
            <person name="Youmans B."/>
            <person name="Ayvaz T."/>
            <person name="Ross M."/>
            <person name="Santibanez J."/>
            <person name="Aqrawi P."/>
            <person name="Gross S."/>
            <person name="Joshi V."/>
            <person name="Fowler G."/>
            <person name="Nazareth L."/>
            <person name="Reid J."/>
            <person name="Worley K."/>
            <person name="Petrosino J."/>
            <person name="Highlander S."/>
            <person name="Gibbs R."/>
        </authorList>
    </citation>
    <scope>NUCLEOTIDE SEQUENCE [LARGE SCALE GENOMIC DNA]</scope>
    <source>
        <strain evidence="1 2">DSM 3986</strain>
    </source>
</reference>
<evidence type="ECO:0000313" key="1">
    <source>
        <dbReference type="EMBL" id="EFU78072.1"/>
    </source>
</evidence>
<gene>
    <name evidence="1" type="ORF">HMPREF0381_0073</name>
</gene>
<dbReference type="EMBL" id="AEPW01000001">
    <property type="protein sequence ID" value="EFU78072.1"/>
    <property type="molecule type" value="Genomic_DNA"/>
</dbReference>
<dbReference type="HOGENOM" id="CLU_2343240_0_0_9"/>
<dbReference type="Proteomes" id="UP000003434">
    <property type="component" value="Unassembled WGS sequence"/>
</dbReference>
<proteinExistence type="predicted"/>
<accession>E6LJD8</accession>
<comment type="caution">
    <text evidence="1">The sequence shown here is derived from an EMBL/GenBank/DDBJ whole genome shotgun (WGS) entry which is preliminary data.</text>
</comment>
<dbReference type="AlphaFoldDB" id="E6LJD8"/>
<evidence type="ECO:0000313" key="2">
    <source>
        <dbReference type="Proteomes" id="UP000003434"/>
    </source>
</evidence>
<organism evidence="1 2">
    <name type="scientific">Lachnoanaerobaculum saburreum DSM 3986</name>
    <dbReference type="NCBI Taxonomy" id="887325"/>
    <lineage>
        <taxon>Bacteria</taxon>
        <taxon>Bacillati</taxon>
        <taxon>Bacillota</taxon>
        <taxon>Clostridia</taxon>
        <taxon>Lachnospirales</taxon>
        <taxon>Lachnospiraceae</taxon>
        <taxon>Lachnoanaerobaculum</taxon>
    </lineage>
</organism>
<dbReference type="RefSeq" id="WP_008749846.1">
    <property type="nucleotide sequence ID" value="NZ_GL622296.1"/>
</dbReference>
<sequence length="97" mass="11014">MVKSYQVDKEINGVKYVAQFCGISNWLNCVDKSTLETGQTSTKLLAENVLKMGLVEPKDVDIDDFETQEELQEVTNFVSGVMRGHFREKTVEKPVKK</sequence>